<organism evidence="1 2">
    <name type="scientific">Mortierella isabellina</name>
    <name type="common">Filamentous fungus</name>
    <name type="synonym">Umbelopsis isabellina</name>
    <dbReference type="NCBI Taxonomy" id="91625"/>
    <lineage>
        <taxon>Eukaryota</taxon>
        <taxon>Fungi</taxon>
        <taxon>Fungi incertae sedis</taxon>
        <taxon>Mucoromycota</taxon>
        <taxon>Mucoromycotina</taxon>
        <taxon>Umbelopsidomycetes</taxon>
        <taxon>Umbelopsidales</taxon>
        <taxon>Umbelopsidaceae</taxon>
        <taxon>Umbelopsis</taxon>
    </lineage>
</organism>
<evidence type="ECO:0008006" key="3">
    <source>
        <dbReference type="Google" id="ProtNLM"/>
    </source>
</evidence>
<reference evidence="1" key="1">
    <citation type="submission" date="2020-12" db="EMBL/GenBank/DDBJ databases">
        <title>Metabolic potential, ecology and presence of endohyphal bacteria is reflected in genomic diversity of Mucoromycotina.</title>
        <authorList>
            <person name="Muszewska A."/>
            <person name="Okrasinska A."/>
            <person name="Steczkiewicz K."/>
            <person name="Drgas O."/>
            <person name="Orlowska M."/>
            <person name="Perlinska-Lenart U."/>
            <person name="Aleksandrzak-Piekarczyk T."/>
            <person name="Szatraj K."/>
            <person name="Zielenkiewicz U."/>
            <person name="Pilsyk S."/>
            <person name="Malc E."/>
            <person name="Mieczkowski P."/>
            <person name="Kruszewska J.S."/>
            <person name="Biernat P."/>
            <person name="Pawlowska J."/>
        </authorList>
    </citation>
    <scope>NUCLEOTIDE SEQUENCE</scope>
    <source>
        <strain evidence="1">WA0000067209</strain>
    </source>
</reference>
<evidence type="ECO:0000313" key="2">
    <source>
        <dbReference type="Proteomes" id="UP000654370"/>
    </source>
</evidence>
<protein>
    <recommendedName>
        <fullName evidence="3">Arrestin C-terminal-like domain-containing protein</fullName>
    </recommendedName>
</protein>
<dbReference type="GO" id="GO:0031625">
    <property type="term" value="F:ubiquitin protein ligase binding"/>
    <property type="evidence" value="ECO:0007669"/>
    <property type="project" value="TreeGrafter"/>
</dbReference>
<evidence type="ECO:0000313" key="1">
    <source>
        <dbReference type="EMBL" id="KAG2179139.1"/>
    </source>
</evidence>
<proteinExistence type="predicted"/>
<dbReference type="PANTHER" id="PTHR11188">
    <property type="entry name" value="ARRESTIN DOMAIN CONTAINING PROTEIN"/>
    <property type="match status" value="1"/>
</dbReference>
<dbReference type="Gene3D" id="2.60.40.640">
    <property type="match status" value="2"/>
</dbReference>
<accession>A0A8H7UHA9</accession>
<dbReference type="EMBL" id="JAEPQZ010000007">
    <property type="protein sequence ID" value="KAG2179139.1"/>
    <property type="molecule type" value="Genomic_DNA"/>
</dbReference>
<dbReference type="OrthoDB" id="2333384at2759"/>
<comment type="caution">
    <text evidence="1">The sequence shown here is derived from an EMBL/GenBank/DDBJ whole genome shotgun (WGS) entry which is preliminary data.</text>
</comment>
<dbReference type="InterPro" id="IPR050357">
    <property type="entry name" value="Arrestin_domain-protein"/>
</dbReference>
<dbReference type="PANTHER" id="PTHR11188:SF17">
    <property type="entry name" value="FI21816P1"/>
    <property type="match status" value="1"/>
</dbReference>
<dbReference type="GO" id="GO:0005886">
    <property type="term" value="C:plasma membrane"/>
    <property type="evidence" value="ECO:0007669"/>
    <property type="project" value="TreeGrafter"/>
</dbReference>
<dbReference type="GO" id="GO:0005829">
    <property type="term" value="C:cytosol"/>
    <property type="evidence" value="ECO:0007669"/>
    <property type="project" value="TreeGrafter"/>
</dbReference>
<keyword evidence="2" id="KW-1185">Reference proteome</keyword>
<dbReference type="InterPro" id="IPR014752">
    <property type="entry name" value="Arrestin-like_C"/>
</dbReference>
<dbReference type="GO" id="GO:0070086">
    <property type="term" value="P:ubiquitin-dependent endocytosis"/>
    <property type="evidence" value="ECO:0007669"/>
    <property type="project" value="TreeGrafter"/>
</dbReference>
<dbReference type="AlphaFoldDB" id="A0A8H7UHA9"/>
<name>A0A8H7UHA9_MORIS</name>
<dbReference type="Proteomes" id="UP000654370">
    <property type="component" value="Unassembled WGS sequence"/>
</dbReference>
<gene>
    <name evidence="1" type="ORF">INT43_001989</name>
</gene>
<dbReference type="GO" id="GO:0030674">
    <property type="term" value="F:protein-macromolecule adaptor activity"/>
    <property type="evidence" value="ECO:0007669"/>
    <property type="project" value="TreeGrafter"/>
</dbReference>
<sequence length="339" mass="37862">MNLSLLIFPDSYEVLLPCSSSRNSSVPRLTGKLCIIASRPIECQSIELELRGDLTVDHQTSFDVLNTLIEGTPPPIVHIYHEVEIPAQKLQVGHTIIEYSIPLVKKMPPSYEGSYASVDYTLGAKMRYRKWMAISSLKSALCSLKFKYAPLQTTGAFSVRAHTCCIQDKLELEAVTPTAAIAGGEGMPIELNFRNGTRLGLSITAQIWQIEKSASYLSGPKRKNRLQYETRSQLNDVEETISMSLPSNLSTSFKVESTCSRVEVYHLIKLIMNCDEFTSAVCIDIPIKIIGITNRILHRDELSLHELLPAYEARDSTLPDYEWFPEESLTTTAEVPTAT</sequence>